<dbReference type="GO" id="GO:0007165">
    <property type="term" value="P:signal transduction"/>
    <property type="evidence" value="ECO:0007669"/>
    <property type="project" value="InterPro"/>
</dbReference>
<organism evidence="2 3">
    <name type="scientific">Octopus vulgaris</name>
    <name type="common">Common octopus</name>
    <dbReference type="NCBI Taxonomy" id="6645"/>
    <lineage>
        <taxon>Eukaryota</taxon>
        <taxon>Metazoa</taxon>
        <taxon>Spiralia</taxon>
        <taxon>Lophotrochozoa</taxon>
        <taxon>Mollusca</taxon>
        <taxon>Cephalopoda</taxon>
        <taxon>Coleoidea</taxon>
        <taxon>Octopodiformes</taxon>
        <taxon>Octopoda</taxon>
        <taxon>Incirrata</taxon>
        <taxon>Octopodidae</taxon>
        <taxon>Octopus</taxon>
    </lineage>
</organism>
<protein>
    <submittedName>
        <fullName evidence="2">Receptor-interacting serine serine/threonine-protein kinase 1-like</fullName>
    </submittedName>
</protein>
<dbReference type="PROSITE" id="PS50017">
    <property type="entry name" value="DEATH_DOMAIN"/>
    <property type="match status" value="1"/>
</dbReference>
<dbReference type="Gene3D" id="1.10.533.10">
    <property type="entry name" value="Death Domain, Fas"/>
    <property type="match status" value="1"/>
</dbReference>
<dbReference type="CDD" id="cd01670">
    <property type="entry name" value="Death"/>
    <property type="match status" value="1"/>
</dbReference>
<dbReference type="InterPro" id="IPR011029">
    <property type="entry name" value="DEATH-like_dom_sf"/>
</dbReference>
<feature type="domain" description="Death" evidence="1">
    <location>
        <begin position="14"/>
        <end position="67"/>
    </location>
</feature>
<dbReference type="AlphaFoldDB" id="A0AA36FJD4"/>
<sequence>MRRKCVNHREKFSKYFSRNLDIQDVFLGNIQSDNPGNTVEQCFQMLNKWSEISEPGMCTTGKLAKALIDAECYGVIPYLPLDEE</sequence>
<keyword evidence="3" id="KW-1185">Reference proteome</keyword>
<dbReference type="SUPFAM" id="SSF47986">
    <property type="entry name" value="DEATH domain"/>
    <property type="match status" value="1"/>
</dbReference>
<dbReference type="GO" id="GO:0016301">
    <property type="term" value="F:kinase activity"/>
    <property type="evidence" value="ECO:0007669"/>
    <property type="project" value="UniProtKB-KW"/>
</dbReference>
<dbReference type="InterPro" id="IPR000488">
    <property type="entry name" value="Death_dom"/>
</dbReference>
<name>A0AA36FJD4_OCTVU</name>
<evidence type="ECO:0000313" key="2">
    <source>
        <dbReference type="EMBL" id="CAI9741231.1"/>
    </source>
</evidence>
<reference evidence="2" key="1">
    <citation type="submission" date="2023-08" db="EMBL/GenBank/DDBJ databases">
        <authorList>
            <person name="Alioto T."/>
            <person name="Alioto T."/>
            <person name="Gomez Garrido J."/>
        </authorList>
    </citation>
    <scope>NUCLEOTIDE SEQUENCE</scope>
</reference>
<evidence type="ECO:0000313" key="3">
    <source>
        <dbReference type="Proteomes" id="UP001162480"/>
    </source>
</evidence>
<dbReference type="EMBL" id="OX597839">
    <property type="protein sequence ID" value="CAI9741231.1"/>
    <property type="molecule type" value="Genomic_DNA"/>
</dbReference>
<dbReference type="Proteomes" id="UP001162480">
    <property type="component" value="Chromosome 26"/>
</dbReference>
<proteinExistence type="predicted"/>
<evidence type="ECO:0000259" key="1">
    <source>
        <dbReference type="PROSITE" id="PS50017"/>
    </source>
</evidence>
<gene>
    <name evidence="2" type="ORF">OCTVUL_1B026487</name>
</gene>
<accession>A0AA36FJD4</accession>